<dbReference type="EMBL" id="JAGIKX010000039">
    <property type="protein sequence ID" value="MBP2258852.1"/>
    <property type="molecule type" value="Genomic_DNA"/>
</dbReference>
<evidence type="ECO:0000313" key="1">
    <source>
        <dbReference type="EMBL" id="MBP2258852.1"/>
    </source>
</evidence>
<evidence type="ECO:0000313" key="2">
    <source>
        <dbReference type="Proteomes" id="UP001519294"/>
    </source>
</evidence>
<dbReference type="RefSeq" id="WP_156947742.1">
    <property type="nucleotide sequence ID" value="NZ_JAGIKX010000039.1"/>
</dbReference>
<gene>
    <name evidence="1" type="ORF">J2Z81_002837</name>
</gene>
<organism evidence="1 2">
    <name type="scientific">Virgibacillus alimentarius</name>
    <dbReference type="NCBI Taxonomy" id="698769"/>
    <lineage>
        <taxon>Bacteria</taxon>
        <taxon>Bacillati</taxon>
        <taxon>Bacillota</taxon>
        <taxon>Bacilli</taxon>
        <taxon>Bacillales</taxon>
        <taxon>Bacillaceae</taxon>
        <taxon>Virgibacillus</taxon>
    </lineage>
</organism>
<proteinExistence type="predicted"/>
<keyword evidence="2" id="KW-1185">Reference proteome</keyword>
<name>A0ABS4SBG5_9BACI</name>
<reference evidence="1 2" key="1">
    <citation type="submission" date="2021-03" db="EMBL/GenBank/DDBJ databases">
        <title>Genomic Encyclopedia of Type Strains, Phase IV (KMG-IV): sequencing the most valuable type-strain genomes for metagenomic binning, comparative biology and taxonomic classification.</title>
        <authorList>
            <person name="Goeker M."/>
        </authorList>
    </citation>
    <scope>NUCLEOTIDE SEQUENCE [LARGE SCALE GENOMIC DNA]</scope>
    <source>
        <strain evidence="1 2">DSM 25790</strain>
    </source>
</reference>
<dbReference type="Proteomes" id="UP001519294">
    <property type="component" value="Unassembled WGS sequence"/>
</dbReference>
<sequence>MDVINDVAKTVNVDVSQKTKKYIGDEIFMTDEWTTGMNKIAGMLYEIIGKENSL</sequence>
<accession>A0ABS4SBG5</accession>
<comment type="caution">
    <text evidence="1">The sequence shown here is derived from an EMBL/GenBank/DDBJ whole genome shotgun (WGS) entry which is preliminary data.</text>
</comment>
<protein>
    <submittedName>
        <fullName evidence="1">Uncharacterized protein</fullName>
    </submittedName>
</protein>